<accession>A0A2J6T442</accession>
<gene>
    <name evidence="1" type="ORF">K444DRAFT_615089</name>
</gene>
<evidence type="ECO:0000313" key="2">
    <source>
        <dbReference type="Proteomes" id="UP000235371"/>
    </source>
</evidence>
<evidence type="ECO:0000313" key="1">
    <source>
        <dbReference type="EMBL" id="PMD57693.1"/>
    </source>
</evidence>
<dbReference type="RefSeq" id="XP_024734597.1">
    <property type="nucleotide sequence ID" value="XM_024880656.1"/>
</dbReference>
<dbReference type="GeneID" id="36588733"/>
<proteinExistence type="predicted"/>
<protein>
    <submittedName>
        <fullName evidence="1">Uncharacterized protein</fullName>
    </submittedName>
</protein>
<dbReference type="AlphaFoldDB" id="A0A2J6T442"/>
<organism evidence="1 2">
    <name type="scientific">Hyaloscypha bicolor E</name>
    <dbReference type="NCBI Taxonomy" id="1095630"/>
    <lineage>
        <taxon>Eukaryota</taxon>
        <taxon>Fungi</taxon>
        <taxon>Dikarya</taxon>
        <taxon>Ascomycota</taxon>
        <taxon>Pezizomycotina</taxon>
        <taxon>Leotiomycetes</taxon>
        <taxon>Helotiales</taxon>
        <taxon>Hyaloscyphaceae</taxon>
        <taxon>Hyaloscypha</taxon>
        <taxon>Hyaloscypha bicolor</taxon>
    </lineage>
</organism>
<reference evidence="1 2" key="1">
    <citation type="submission" date="2016-04" db="EMBL/GenBank/DDBJ databases">
        <title>A degradative enzymes factory behind the ericoid mycorrhizal symbiosis.</title>
        <authorList>
            <consortium name="DOE Joint Genome Institute"/>
            <person name="Martino E."/>
            <person name="Morin E."/>
            <person name="Grelet G."/>
            <person name="Kuo A."/>
            <person name="Kohler A."/>
            <person name="Daghino S."/>
            <person name="Barry K."/>
            <person name="Choi C."/>
            <person name="Cichocki N."/>
            <person name="Clum A."/>
            <person name="Copeland A."/>
            <person name="Hainaut M."/>
            <person name="Haridas S."/>
            <person name="Labutti K."/>
            <person name="Lindquist E."/>
            <person name="Lipzen A."/>
            <person name="Khouja H.-R."/>
            <person name="Murat C."/>
            <person name="Ohm R."/>
            <person name="Olson A."/>
            <person name="Spatafora J."/>
            <person name="Veneault-Fourrey C."/>
            <person name="Henrissat B."/>
            <person name="Grigoriev I."/>
            <person name="Martin F."/>
            <person name="Perotto S."/>
        </authorList>
    </citation>
    <scope>NUCLEOTIDE SEQUENCE [LARGE SCALE GENOMIC DNA]</scope>
    <source>
        <strain evidence="1 2">E</strain>
    </source>
</reference>
<name>A0A2J6T442_9HELO</name>
<dbReference type="InParanoid" id="A0A2J6T442"/>
<sequence length="86" mass="9402">MVRVLVSHLALGKIGLCIDPRVQVEGSRRLSALAVTLSQLERHFLGGRRDSNYSWVGGDSNRCDSSAAETCEINETMMYLASLASM</sequence>
<keyword evidence="2" id="KW-1185">Reference proteome</keyword>
<dbReference type="Proteomes" id="UP000235371">
    <property type="component" value="Unassembled WGS sequence"/>
</dbReference>
<dbReference type="EMBL" id="KZ613846">
    <property type="protein sequence ID" value="PMD57693.1"/>
    <property type="molecule type" value="Genomic_DNA"/>
</dbReference>